<dbReference type="InterPro" id="IPR006300">
    <property type="entry name" value="FlgB"/>
</dbReference>
<keyword evidence="7" id="KW-0966">Cell projection</keyword>
<keyword evidence="7" id="KW-0969">Cilium</keyword>
<keyword evidence="8" id="KW-1185">Reference proteome</keyword>
<sequence length="138" mass="16194">MMNDFSRTVDILHRALDASALRYQITAHNLANAEVPNFKRTHLNFESELKKAFESEKTDKDIARLVTSDERHIKNETFIDYRTVEPRRVTDYWSTVKANGNNVDAEQEAMNVLKTQMSYQMLTQMENFQFSQMKVILK</sequence>
<evidence type="ECO:0000256" key="4">
    <source>
        <dbReference type="ARBA" id="ARBA00023143"/>
    </source>
</evidence>
<gene>
    <name evidence="7" type="ORF">HMPREF9193_01505</name>
</gene>
<accession>A0ABN0NXR2</accession>
<dbReference type="Proteomes" id="UP000016649">
    <property type="component" value="Unassembled WGS sequence"/>
</dbReference>
<evidence type="ECO:0000256" key="6">
    <source>
        <dbReference type="PIRNR" id="PIRNR002889"/>
    </source>
</evidence>
<keyword evidence="7" id="KW-0282">Flagellum</keyword>
<comment type="subcellular location">
    <subcellularLocation>
        <location evidence="1 6">Bacterial flagellum basal body</location>
    </subcellularLocation>
</comment>
<dbReference type="PIRSF" id="PIRSF002889">
    <property type="entry name" value="Rod_FlgB"/>
    <property type="match status" value="1"/>
</dbReference>
<proteinExistence type="inferred from homology"/>
<dbReference type="NCBIfam" id="TIGR01396">
    <property type="entry name" value="FlgB"/>
    <property type="match status" value="1"/>
</dbReference>
<comment type="caution">
    <text evidence="7">The sequence shown here is derived from an EMBL/GenBank/DDBJ whole genome shotgun (WGS) entry which is preliminary data.</text>
</comment>
<reference evidence="7 8" key="1">
    <citation type="submission" date="2013-08" db="EMBL/GenBank/DDBJ databases">
        <authorList>
            <person name="Weinstock G."/>
            <person name="Sodergren E."/>
            <person name="Wylie T."/>
            <person name="Fulton L."/>
            <person name="Fulton R."/>
            <person name="Fronick C."/>
            <person name="O'Laughlin M."/>
            <person name="Godfrey J."/>
            <person name="Miner T."/>
            <person name="Herter B."/>
            <person name="Appelbaum E."/>
            <person name="Cordes M."/>
            <person name="Lek S."/>
            <person name="Wollam A."/>
            <person name="Pepin K.H."/>
            <person name="Palsikar V.B."/>
            <person name="Mitreva M."/>
            <person name="Wilson R.K."/>
        </authorList>
    </citation>
    <scope>NUCLEOTIDE SEQUENCE [LARGE SCALE GENOMIC DNA]</scope>
    <source>
        <strain evidence="7 8">ATCC 700332</strain>
    </source>
</reference>
<name>A0ABN0NXR2_TRELE</name>
<evidence type="ECO:0000313" key="8">
    <source>
        <dbReference type="Proteomes" id="UP000016649"/>
    </source>
</evidence>
<dbReference type="EMBL" id="AWVH01000037">
    <property type="protein sequence ID" value="ERJ92345.1"/>
    <property type="molecule type" value="Genomic_DNA"/>
</dbReference>
<comment type="similarity">
    <text evidence="2 6">Belongs to the flagella basal body rod proteins family.</text>
</comment>
<comment type="function">
    <text evidence="5 6">Structural component of flagellum, the bacterial motility apparatus. Part of the rod structure of flagellar basal body.</text>
</comment>
<evidence type="ECO:0000256" key="2">
    <source>
        <dbReference type="ARBA" id="ARBA00009677"/>
    </source>
</evidence>
<evidence type="ECO:0000256" key="5">
    <source>
        <dbReference type="ARBA" id="ARBA00024934"/>
    </source>
</evidence>
<keyword evidence="4 6" id="KW-0975">Bacterial flagellum</keyword>
<evidence type="ECO:0000256" key="1">
    <source>
        <dbReference type="ARBA" id="ARBA00004117"/>
    </source>
</evidence>
<evidence type="ECO:0000256" key="3">
    <source>
        <dbReference type="ARBA" id="ARBA00014376"/>
    </source>
</evidence>
<comment type="subunit">
    <text evidence="6">The basal body constitutes a major portion of the flagellar organelle and consists of a number of rings mounted on a central rod.</text>
</comment>
<evidence type="ECO:0000313" key="7">
    <source>
        <dbReference type="EMBL" id="ERJ92345.1"/>
    </source>
</evidence>
<organism evidence="7 8">
    <name type="scientific">Treponema lecithinolyticum ATCC 700332</name>
    <dbReference type="NCBI Taxonomy" id="1321815"/>
    <lineage>
        <taxon>Bacteria</taxon>
        <taxon>Pseudomonadati</taxon>
        <taxon>Spirochaetota</taxon>
        <taxon>Spirochaetia</taxon>
        <taxon>Spirochaetales</taxon>
        <taxon>Treponemataceae</taxon>
        <taxon>Treponema</taxon>
    </lineage>
</organism>
<protein>
    <recommendedName>
        <fullName evidence="3 6">Flagellar basal body rod protein FlgB</fullName>
    </recommendedName>
</protein>